<keyword evidence="1" id="KW-1133">Transmembrane helix</keyword>
<name>A0ABX6P4Z8_9BURK</name>
<keyword evidence="1" id="KW-0472">Membrane</keyword>
<reference evidence="2 3" key="2">
    <citation type="submission" date="2020-05" db="EMBL/GenBank/DDBJ databases">
        <authorList>
            <person name="Khan S.A."/>
            <person name="Jeon C.O."/>
            <person name="Chun B.H."/>
        </authorList>
    </citation>
    <scope>NUCLEOTIDE SEQUENCE [LARGE SCALE GENOMIC DNA]</scope>
    <source>
        <strain evidence="2 3">H242</strain>
    </source>
</reference>
<gene>
    <name evidence="2" type="ORF">HK414_11035</name>
</gene>
<dbReference type="EMBL" id="CP053418">
    <property type="protein sequence ID" value="QJW84201.1"/>
    <property type="molecule type" value="Genomic_DNA"/>
</dbReference>
<dbReference type="Pfam" id="PF11874">
    <property type="entry name" value="DUF3394"/>
    <property type="match status" value="1"/>
</dbReference>
<keyword evidence="1" id="KW-0812">Transmembrane</keyword>
<sequence>MTKTVALQLGAGEDGRRRLSEAGLQLVPLGDKLQIGAVKFGSRAQKGGWEQGWEIARVKVPTDRPTPHWFYLPAVALVALVWFTQGLRMRRVLPAPRPA</sequence>
<protein>
    <submittedName>
        <fullName evidence="2">DUF3394 domain-containing protein</fullName>
    </submittedName>
</protein>
<organism evidence="2 3">
    <name type="scientific">Ramlibacter terrae</name>
    <dbReference type="NCBI Taxonomy" id="2732511"/>
    <lineage>
        <taxon>Bacteria</taxon>
        <taxon>Pseudomonadati</taxon>
        <taxon>Pseudomonadota</taxon>
        <taxon>Betaproteobacteria</taxon>
        <taxon>Burkholderiales</taxon>
        <taxon>Comamonadaceae</taxon>
        <taxon>Ramlibacter</taxon>
    </lineage>
</organism>
<proteinExistence type="predicted"/>
<evidence type="ECO:0000256" key="1">
    <source>
        <dbReference type="SAM" id="Phobius"/>
    </source>
</evidence>
<evidence type="ECO:0000313" key="3">
    <source>
        <dbReference type="Proteomes" id="UP000500826"/>
    </source>
</evidence>
<dbReference type="InterPro" id="IPR021814">
    <property type="entry name" value="DUF3394"/>
</dbReference>
<feature type="transmembrane region" description="Helical" evidence="1">
    <location>
        <begin position="69"/>
        <end position="87"/>
    </location>
</feature>
<accession>A0ABX6P4Z8</accession>
<evidence type="ECO:0000313" key="2">
    <source>
        <dbReference type="EMBL" id="QJW84201.1"/>
    </source>
</evidence>
<dbReference type="Proteomes" id="UP000500826">
    <property type="component" value="Chromosome"/>
</dbReference>
<reference evidence="2 3" key="1">
    <citation type="submission" date="2020-05" db="EMBL/GenBank/DDBJ databases">
        <title>Ramlibacter rhizophilus sp. nov., isolated from rhizosphere soil of national flower Mugunghwa from South Korea.</title>
        <authorList>
            <person name="Zheng-Fei Y."/>
            <person name="Huan T."/>
        </authorList>
    </citation>
    <scope>NUCLEOTIDE SEQUENCE [LARGE SCALE GENOMIC DNA]</scope>
    <source>
        <strain evidence="2 3">H242</strain>
    </source>
</reference>
<keyword evidence="3" id="KW-1185">Reference proteome</keyword>